<comment type="cofactor">
    <cofactor evidence="7">
        <name>[4Fe-4S] cluster</name>
        <dbReference type="ChEBI" id="CHEBI:49883"/>
    </cofactor>
    <text evidence="7">Binds 1 [4Fe-4S] cluster per subunit.</text>
</comment>
<keyword evidence="7" id="KW-0004">4Fe-4S</keyword>
<dbReference type="InterPro" id="IPR017932">
    <property type="entry name" value="GATase_2_dom"/>
</dbReference>
<name>A0ABU9VWV8_9CLOT</name>
<evidence type="ECO:0000313" key="11">
    <source>
        <dbReference type="Proteomes" id="UP001407405"/>
    </source>
</evidence>
<comment type="function">
    <text evidence="7">Catalyzes the formation of phosphoribosylamine from phosphoribosylpyrophosphate (PRPP) and glutamine.</text>
</comment>
<keyword evidence="6 7" id="KW-0315">Glutamine amidotransferase</keyword>
<dbReference type="InterPro" id="IPR029057">
    <property type="entry name" value="PRTase-like"/>
</dbReference>
<dbReference type="PROSITE" id="PS51278">
    <property type="entry name" value="GATASE_TYPE_2"/>
    <property type="match status" value="1"/>
</dbReference>
<proteinExistence type="inferred from homology"/>
<feature type="binding site" evidence="7">
    <location>
        <position position="259"/>
    </location>
    <ligand>
        <name>[4Fe-4S] cluster</name>
        <dbReference type="ChEBI" id="CHEBI:49883"/>
    </ligand>
</feature>
<protein>
    <recommendedName>
        <fullName evidence="7">Amidophosphoribosyltransferase</fullName>
        <shortName evidence="7">ATase</shortName>
        <ecNumber evidence="7">2.4.2.14</ecNumber>
    </recommendedName>
    <alternativeName>
        <fullName evidence="7">Glutamine phosphoribosylpyrophosphate amidotransferase</fullName>
        <shortName evidence="7">GPATase</shortName>
    </alternativeName>
</protein>
<dbReference type="InterPro" id="IPR000836">
    <property type="entry name" value="PRTase_dom"/>
</dbReference>
<dbReference type="GO" id="GO:0004044">
    <property type="term" value="F:amidophosphoribosyltransferase activity"/>
    <property type="evidence" value="ECO:0007669"/>
    <property type="project" value="UniProtKB-EC"/>
</dbReference>
<comment type="similarity">
    <text evidence="2 7 8">In the C-terminal section; belongs to the purine/pyrimidine phosphoribosyltransferase family.</text>
</comment>
<dbReference type="InterPro" id="IPR035584">
    <property type="entry name" value="PurF_N"/>
</dbReference>
<dbReference type="Gene3D" id="3.40.50.2020">
    <property type="match status" value="1"/>
</dbReference>
<comment type="pathway">
    <text evidence="1 7 8">Purine metabolism; IMP biosynthesis via de novo pathway; N(1)-(5-phospho-D-ribosyl)glycinamide from 5-phospho-alpha-D-ribose 1-diphosphate: step 1/2.</text>
</comment>
<feature type="binding site" evidence="7">
    <location>
        <position position="459"/>
    </location>
    <ligand>
        <name>[4Fe-4S] cluster</name>
        <dbReference type="ChEBI" id="CHEBI:49883"/>
    </ligand>
</feature>
<dbReference type="SUPFAM" id="SSF53271">
    <property type="entry name" value="PRTase-like"/>
    <property type="match status" value="1"/>
</dbReference>
<dbReference type="CDD" id="cd06223">
    <property type="entry name" value="PRTases_typeI"/>
    <property type="match status" value="1"/>
</dbReference>
<evidence type="ECO:0000256" key="3">
    <source>
        <dbReference type="ARBA" id="ARBA00022676"/>
    </source>
</evidence>
<keyword evidence="11" id="KW-1185">Reference proteome</keyword>
<evidence type="ECO:0000256" key="2">
    <source>
        <dbReference type="ARBA" id="ARBA00010138"/>
    </source>
</evidence>
<dbReference type="HAMAP" id="MF_01931">
    <property type="entry name" value="PurF"/>
    <property type="match status" value="1"/>
</dbReference>
<evidence type="ECO:0000313" key="10">
    <source>
        <dbReference type="EMBL" id="MEN1761647.1"/>
    </source>
</evidence>
<dbReference type="Pfam" id="PF00156">
    <property type="entry name" value="Pribosyltran"/>
    <property type="match status" value="1"/>
</dbReference>
<dbReference type="EMBL" id="JBCITM010000019">
    <property type="protein sequence ID" value="MEN1761647.1"/>
    <property type="molecule type" value="Genomic_DNA"/>
</dbReference>
<dbReference type="Proteomes" id="UP001407405">
    <property type="component" value="Unassembled WGS sequence"/>
</dbReference>
<reference evidence="10 11" key="1">
    <citation type="submission" date="2024-04" db="EMBL/GenBank/DDBJ databases">
        <title>Genome sequencing and metabolic network reconstruction of aminoacids and betaine degradation by Anoxynatronum sibiricum.</title>
        <authorList>
            <person name="Detkova E.N."/>
            <person name="Boltjanskaja Y.V."/>
            <person name="Mardanov A.V."/>
            <person name="Kevbrin V."/>
        </authorList>
    </citation>
    <scope>NUCLEOTIDE SEQUENCE [LARGE SCALE GENOMIC DNA]</scope>
    <source>
        <strain evidence="10 11">Z-7981</strain>
    </source>
</reference>
<dbReference type="EC" id="2.4.2.14" evidence="7"/>
<dbReference type="Gene3D" id="3.60.20.10">
    <property type="entry name" value="Glutamine Phosphoribosylpyrophosphate, subunit 1, domain 1"/>
    <property type="match status" value="1"/>
</dbReference>
<comment type="cofactor">
    <cofactor evidence="7">
        <name>Mg(2+)</name>
        <dbReference type="ChEBI" id="CHEBI:18420"/>
    </cofactor>
    <text evidence="7">Binds 1 Mg(2+) ion per subunit.</text>
</comment>
<keyword evidence="3 7" id="KW-0328">Glycosyltransferase</keyword>
<feature type="binding site" evidence="7">
    <location>
        <position position="369"/>
    </location>
    <ligand>
        <name>Mg(2+)</name>
        <dbReference type="ChEBI" id="CHEBI:18420"/>
    </ligand>
</feature>
<accession>A0ABU9VWV8</accession>
<evidence type="ECO:0000256" key="6">
    <source>
        <dbReference type="ARBA" id="ARBA00022962"/>
    </source>
</evidence>
<dbReference type="InterPro" id="IPR029055">
    <property type="entry name" value="Ntn_hydrolases_N"/>
</dbReference>
<sequence length="489" mass="53966">MRKENLWQEMVLVDEMDRLHEECGVLGLYQPTDDHTAELLYYGLYALQHRGQESAGIAVTDGSRTRWHKEMGLVSEVFGEGELKKLTGNRGIGHVRYSTSGESDVENAQPLVVRYRGGSIAMAHNGNLVNAGLLRERLEDAGVVFQTSIDSEVIVNLIARYSNEGIHQAIRRTMDLVKGAYALVIMNEECLIGVRDPLGLRPLCLGKTETGYVLASESCAFDVMGAQLVRDIEPGEMVTITEKGVSSEMYDTPGKRASCIFEYIYFARPDSVIDGVGVYQARRNAGRILAGEWPAEADMVMAVPDSSIPVALGYAEASGIPYGEGLMKNRYIGRTFIQPTQAIRELAVKLKLSPMAQNIRDKRLVLIDDSIVRGTTSKRIVETLKQAGAKEVHVRVSSPPVAYSCFFGIDTPDRNQLIGAVKTIDQIRRIIGADSLGYLSPEGLVASIGKPRHQFCLACFDGRYPTEVPVQTGGQAENRFQRLEEDHHE</sequence>
<evidence type="ECO:0000256" key="5">
    <source>
        <dbReference type="ARBA" id="ARBA00022755"/>
    </source>
</evidence>
<dbReference type="NCBIfam" id="TIGR01134">
    <property type="entry name" value="purF"/>
    <property type="match status" value="1"/>
</dbReference>
<feature type="binding site" evidence="7">
    <location>
        <position position="456"/>
    </location>
    <ligand>
        <name>[4Fe-4S] cluster</name>
        <dbReference type="ChEBI" id="CHEBI:49883"/>
    </ligand>
</feature>
<evidence type="ECO:0000259" key="9">
    <source>
        <dbReference type="PROSITE" id="PS51278"/>
    </source>
</evidence>
<comment type="catalytic activity">
    <reaction evidence="7 8">
        <text>5-phospho-beta-D-ribosylamine + L-glutamate + diphosphate = 5-phospho-alpha-D-ribose 1-diphosphate + L-glutamine + H2O</text>
        <dbReference type="Rhea" id="RHEA:14905"/>
        <dbReference type="ChEBI" id="CHEBI:15377"/>
        <dbReference type="ChEBI" id="CHEBI:29985"/>
        <dbReference type="ChEBI" id="CHEBI:33019"/>
        <dbReference type="ChEBI" id="CHEBI:58017"/>
        <dbReference type="ChEBI" id="CHEBI:58359"/>
        <dbReference type="ChEBI" id="CHEBI:58681"/>
        <dbReference type="EC" id="2.4.2.14"/>
    </reaction>
</comment>
<keyword evidence="4 7" id="KW-0808">Transferase</keyword>
<evidence type="ECO:0000256" key="4">
    <source>
        <dbReference type="ARBA" id="ARBA00022679"/>
    </source>
</evidence>
<evidence type="ECO:0000256" key="1">
    <source>
        <dbReference type="ARBA" id="ARBA00005209"/>
    </source>
</evidence>
<keyword evidence="7" id="KW-0479">Metal-binding</keyword>
<dbReference type="PANTHER" id="PTHR11907">
    <property type="entry name" value="AMIDOPHOSPHORIBOSYLTRANSFERASE"/>
    <property type="match status" value="1"/>
</dbReference>
<organism evidence="10 11">
    <name type="scientific">Anoxynatronum sibiricum</name>
    <dbReference type="NCBI Taxonomy" id="210623"/>
    <lineage>
        <taxon>Bacteria</taxon>
        <taxon>Bacillati</taxon>
        <taxon>Bacillota</taxon>
        <taxon>Clostridia</taxon>
        <taxon>Eubacteriales</taxon>
        <taxon>Clostridiaceae</taxon>
        <taxon>Anoxynatronum</taxon>
    </lineage>
</organism>
<feature type="binding site" evidence="7">
    <location>
        <position position="368"/>
    </location>
    <ligand>
        <name>Mg(2+)</name>
        <dbReference type="ChEBI" id="CHEBI:18420"/>
    </ligand>
</feature>
<dbReference type="CDD" id="cd00715">
    <property type="entry name" value="GPATase_N"/>
    <property type="match status" value="1"/>
</dbReference>
<feature type="domain" description="Glutamine amidotransferase type-2" evidence="9">
    <location>
        <begin position="23"/>
        <end position="243"/>
    </location>
</feature>
<keyword evidence="5 7" id="KW-0658">Purine biosynthesis</keyword>
<keyword evidence="7" id="KW-0460">Magnesium</keyword>
<dbReference type="InterPro" id="IPR005854">
    <property type="entry name" value="PurF"/>
</dbReference>
<keyword evidence="7" id="KW-0408">Iron</keyword>
<feature type="binding site" evidence="7">
    <location>
        <position position="405"/>
    </location>
    <ligand>
        <name>[4Fe-4S] cluster</name>
        <dbReference type="ChEBI" id="CHEBI:49883"/>
    </ligand>
</feature>
<evidence type="ECO:0000256" key="7">
    <source>
        <dbReference type="HAMAP-Rule" id="MF_01931"/>
    </source>
</evidence>
<gene>
    <name evidence="7 10" type="primary">purF</name>
    <name evidence="10" type="ORF">AAIG11_14260</name>
</gene>
<feature type="active site" description="Nucleophile" evidence="7">
    <location>
        <position position="23"/>
    </location>
</feature>
<keyword evidence="7" id="KW-0411">Iron-sulfur</keyword>
<evidence type="ECO:0000256" key="8">
    <source>
        <dbReference type="PIRNR" id="PIRNR000485"/>
    </source>
</evidence>
<comment type="caution">
    <text evidence="10">The sequence shown here is derived from an EMBL/GenBank/DDBJ whole genome shotgun (WGS) entry which is preliminary data.</text>
</comment>
<feature type="binding site" evidence="7">
    <location>
        <position position="306"/>
    </location>
    <ligand>
        <name>Mg(2+)</name>
        <dbReference type="ChEBI" id="CHEBI:18420"/>
    </ligand>
</feature>
<dbReference type="Pfam" id="PF13522">
    <property type="entry name" value="GATase_6"/>
    <property type="match status" value="1"/>
</dbReference>
<dbReference type="PIRSF" id="PIRSF000485">
    <property type="entry name" value="Amd_phspho_trans"/>
    <property type="match status" value="1"/>
</dbReference>
<dbReference type="RefSeq" id="WP_343186934.1">
    <property type="nucleotide sequence ID" value="NZ_JBCITM010000019.1"/>
</dbReference>
<dbReference type="SUPFAM" id="SSF56235">
    <property type="entry name" value="N-terminal nucleophile aminohydrolases (Ntn hydrolases)"/>
    <property type="match status" value="1"/>
</dbReference>